<dbReference type="EMBL" id="CP136964">
    <property type="protein sequence ID" value="WOS96176.1"/>
    <property type="molecule type" value="Genomic_DNA"/>
</dbReference>
<gene>
    <name evidence="1" type="ORF">CJ229_000095</name>
</gene>
<evidence type="ECO:0000313" key="1">
    <source>
        <dbReference type="EMBL" id="WOS96176.1"/>
    </source>
</evidence>
<dbReference type="RefSeq" id="WP_317846580.1">
    <property type="nucleotide sequence ID" value="NZ_CP136964.1"/>
</dbReference>
<dbReference type="Proteomes" id="UP000243626">
    <property type="component" value="Chromosome"/>
</dbReference>
<protein>
    <submittedName>
        <fullName evidence="1">Uncharacterized protein</fullName>
    </submittedName>
</protein>
<name>A0AAF0YIH4_9STAP</name>
<reference evidence="2" key="1">
    <citation type="submission" date="2017-09" db="EMBL/GenBank/DDBJ databases">
        <title>Bacterial strain isolated from the female urinary microbiota.</title>
        <authorList>
            <person name="Thomas-White K."/>
            <person name="Kumar N."/>
            <person name="Forster S."/>
            <person name="Putonti C."/>
            <person name="Lawley T."/>
            <person name="Wolfe A.J."/>
        </authorList>
    </citation>
    <scope>NUCLEOTIDE SEQUENCE [LARGE SCALE GENOMIC DNA]</scope>
    <source>
        <strain evidence="2">UMB0959</strain>
    </source>
</reference>
<evidence type="ECO:0000313" key="2">
    <source>
        <dbReference type="Proteomes" id="UP000243626"/>
    </source>
</evidence>
<proteinExistence type="predicted"/>
<accession>A0AAF0YIH4</accession>
<dbReference type="KEGG" id="nmy:CJ229_000095"/>
<sequence length="156" mass="18446">MLLQIKGNVNFVITLDSSAWIFDNRKIHIEDLVHDEEHIEFEDSEEWNRQIIEGDTLPPTLKSEKRYKNKKEELLNGTFIMALDPFLEYAEPKSVKYEITHKNGTTTLAYKDRYEHYAQFSNNGKRLYDDGMIDLLVIKDGEIIERYEYVTAFTFV</sequence>
<dbReference type="AlphaFoldDB" id="A0AAF0YIH4"/>
<reference evidence="1 2" key="2">
    <citation type="submission" date="2023-10" db="EMBL/GenBank/DDBJ databases">
        <authorList>
            <person name="Choi B."/>
        </authorList>
    </citation>
    <scope>NUCLEOTIDE SEQUENCE [LARGE SCALE GENOMIC DNA]</scope>
    <source>
        <strain evidence="1 2">UMB0959</strain>
    </source>
</reference>
<organism evidence="1 2">
    <name type="scientific">Nosocomiicoccus massiliensis</name>
    <dbReference type="NCBI Taxonomy" id="1232430"/>
    <lineage>
        <taxon>Bacteria</taxon>
        <taxon>Bacillati</taxon>
        <taxon>Bacillota</taxon>
        <taxon>Bacilli</taxon>
        <taxon>Bacillales</taxon>
        <taxon>Staphylococcaceae</taxon>
        <taxon>Nosocomiicoccus</taxon>
    </lineage>
</organism>
<keyword evidence="2" id="KW-1185">Reference proteome</keyword>